<dbReference type="OrthoDB" id="9782at2157"/>
<dbReference type="eggNOG" id="arCOG01871">
    <property type="taxonomic scope" value="Archaea"/>
</dbReference>
<keyword evidence="4" id="KW-1185">Reference proteome</keyword>
<reference evidence="3 4" key="1">
    <citation type="journal article" date="1999" name="Proc. Jpn. Acad.">
        <title>Determination of the complete genomic DNA sequence of Thermoplasma volvanium GSS1.</title>
        <authorList>
            <person name="Kawashima T."/>
            <person name="Yamamoto Y."/>
            <person name="Aramaki H."/>
            <person name="Nunoshiba T."/>
            <person name="Kawamoto T."/>
            <person name="Watanabe K."/>
            <person name="Yamazaki M."/>
            <person name="Kanehori K."/>
            <person name="Amano N."/>
            <person name="Ohya Y."/>
            <person name="Makino K."/>
            <person name="Suzuki M."/>
        </authorList>
    </citation>
    <scope>NUCLEOTIDE SEQUENCE [LARGE SCALE GENOMIC DNA]</scope>
    <source>
        <strain evidence="4">ATCC 51530 / DSM 4299 / JCM 9571 / NBRC 15438 / GSS1</strain>
    </source>
</reference>
<accession>Q978G0</accession>
<dbReference type="InterPro" id="IPR025877">
    <property type="entry name" value="MobA-like_NTP_Trfase"/>
</dbReference>
<dbReference type="PANTHER" id="PTHR19136:SF86">
    <property type="entry name" value="ADENOSYLCOBINAMIDE-PHOSPHATE GUANYLYLTRANSFERASE"/>
    <property type="match status" value="1"/>
</dbReference>
<dbReference type="EMBL" id="BA000011">
    <property type="protein sequence ID" value="BAB60597.1"/>
    <property type="molecule type" value="Genomic_DNA"/>
</dbReference>
<organism evidence="3 4">
    <name type="scientific">Thermoplasma volcanium (strain ATCC 51530 / DSM 4299 / JCM 9571 / NBRC 15438 / GSS1)</name>
    <dbReference type="NCBI Taxonomy" id="273116"/>
    <lineage>
        <taxon>Archaea</taxon>
        <taxon>Methanobacteriati</taxon>
        <taxon>Thermoplasmatota</taxon>
        <taxon>Thermoplasmata</taxon>
        <taxon>Thermoplasmatales</taxon>
        <taxon>Thermoplasmataceae</taxon>
        <taxon>Thermoplasma</taxon>
    </lineage>
</organism>
<dbReference type="GeneID" id="1442144"/>
<dbReference type="Proteomes" id="UP000001017">
    <property type="component" value="Chromosome"/>
</dbReference>
<dbReference type="PANTHER" id="PTHR19136">
    <property type="entry name" value="MOLYBDENUM COFACTOR GUANYLYLTRANSFERASE"/>
    <property type="match status" value="1"/>
</dbReference>
<evidence type="ECO:0000313" key="4">
    <source>
        <dbReference type="Proteomes" id="UP000001017"/>
    </source>
</evidence>
<reference evidence="3 4" key="2">
    <citation type="journal article" date="2000" name="Proc. Natl. Acad. Sci. U.S.A.">
        <title>Archaeal adaptation to higher temperatures revealed by genomic sequence of Thermoplasma volcanium.</title>
        <authorList>
            <person name="Kawashima T."/>
            <person name="Amano N."/>
            <person name="Koike H."/>
            <person name="Makino S."/>
            <person name="Higuchi S."/>
            <person name="Kawashima-Ohya Y."/>
            <person name="Watanabe K."/>
            <person name="Yamazaki M."/>
            <person name="Kanehori K."/>
            <person name="Kawamoto T."/>
            <person name="Nunoshiba T."/>
            <person name="Yamamoto Y."/>
            <person name="Aramaki H."/>
            <person name="Makino K."/>
            <person name="Suzuki M."/>
        </authorList>
    </citation>
    <scope>NUCLEOTIDE SEQUENCE [LARGE SCALE GENOMIC DNA]</scope>
    <source>
        <strain evidence="4">ATCC 51530 / DSM 4299 / JCM 9571 / NBRC 15438 / GSS1</strain>
    </source>
</reference>
<dbReference type="GO" id="GO:0016779">
    <property type="term" value="F:nucleotidyltransferase activity"/>
    <property type="evidence" value="ECO:0007669"/>
    <property type="project" value="TreeGrafter"/>
</dbReference>
<protein>
    <recommendedName>
        <fullName evidence="2">MobA-like NTP transferase domain-containing protein</fullName>
    </recommendedName>
</protein>
<dbReference type="Gene3D" id="3.90.550.10">
    <property type="entry name" value="Spore Coat Polysaccharide Biosynthesis Protein SpsA, Chain A"/>
    <property type="match status" value="1"/>
</dbReference>
<dbReference type="PhylomeDB" id="Q978G0"/>
<name>Q978G0_THEVO</name>
<proteinExistence type="predicted"/>
<evidence type="ECO:0000259" key="2">
    <source>
        <dbReference type="Pfam" id="PF12804"/>
    </source>
</evidence>
<evidence type="ECO:0000313" key="3">
    <source>
        <dbReference type="EMBL" id="BAB60597.1"/>
    </source>
</evidence>
<gene>
    <name evidence="3" type="ORF">TVG1506684</name>
</gene>
<dbReference type="Pfam" id="PF12804">
    <property type="entry name" value="NTP_transf_3"/>
    <property type="match status" value="1"/>
</dbReference>
<evidence type="ECO:0000256" key="1">
    <source>
        <dbReference type="ARBA" id="ARBA00022679"/>
    </source>
</evidence>
<dbReference type="InterPro" id="IPR029044">
    <property type="entry name" value="Nucleotide-diphossugar_trans"/>
</dbReference>
<dbReference type="STRING" id="273116.gene:9382267"/>
<dbReference type="SUPFAM" id="SSF53448">
    <property type="entry name" value="Nucleotide-diphospho-sugar transferases"/>
    <property type="match status" value="1"/>
</dbReference>
<feature type="domain" description="MobA-like NTP transferase" evidence="2">
    <location>
        <begin position="3"/>
        <end position="127"/>
    </location>
</feature>
<dbReference type="KEGG" id="tvo:TVG1506684"/>
<dbReference type="PaxDb" id="273116-14325694"/>
<dbReference type="HOGENOM" id="CLU_098907_1_0_2"/>
<keyword evidence="1" id="KW-0808">Transferase</keyword>
<dbReference type="RefSeq" id="WP_048054042.1">
    <property type="nucleotide sequence ID" value="NC_002689.2"/>
</dbReference>
<dbReference type="AlphaFoldDB" id="Q978G0"/>
<sequence length="163" mass="18001">MKCLIMAGGLGTRFGEPEKALVKASGKPLIGRLIDEARNICDEIFVSIDPSMVNIKNFLGTVGVNIIAKNREGYVIDLNFSLNSINTYPILVLSADLYFKDPSILRKFTDMAMGRTEDIITFTLHGNPIGISLFKKPEGDFTNIDFDDGVVNVNTIDDLKKIQ</sequence>
<dbReference type="DNASU" id="1442144"/>